<proteinExistence type="predicted"/>
<dbReference type="Proteomes" id="UP001140979">
    <property type="component" value="Unassembled WGS sequence"/>
</dbReference>
<gene>
    <name evidence="1" type="ORF">L9W94_18950</name>
</gene>
<evidence type="ECO:0000313" key="2">
    <source>
        <dbReference type="Proteomes" id="UP001140979"/>
    </source>
</evidence>
<comment type="caution">
    <text evidence="1">The sequence shown here is derived from an EMBL/GenBank/DDBJ whole genome shotgun (WGS) entry which is preliminary data.</text>
</comment>
<dbReference type="PROSITE" id="PS51257">
    <property type="entry name" value="PROKAR_LIPOPROTEIN"/>
    <property type="match status" value="1"/>
</dbReference>
<accession>A0A9X4F4F4</accession>
<dbReference type="AlphaFoldDB" id="A0A9X4F4F4"/>
<dbReference type="RefSeq" id="WP_274683955.1">
    <property type="nucleotide sequence ID" value="NZ_JAKNBA010000068.1"/>
</dbReference>
<protein>
    <recommendedName>
        <fullName evidence="3">Lipoprotein</fullName>
    </recommendedName>
</protein>
<sequence>MKFFKICILSTLISSALIGCGGGDGDGGTKIIADDTQAVSYDMENIVEAFLNSNVEYTTSYKTKGYSGELQKFYDKNNNTINFKIPTNTIAKGGCKADPLAFDNRNVNLNSANFNVEPIDDSRRLVSFTSLPKSFVNTAFGKEACIYNDFSYTGNYIIGNSNQKLVDLSKDESVFKPEGFFKLSTMNRLFNIDTQTAVKDAKRLLKPYASAKLNYAKHEFIVNKNGEVKTFDSITGQYVALPDTTGEEWQFYSDKFLVSKARGGSVSVYDIALKQRVKTASISALQNFETNLHDVETVTLSYGIWPGLDDNSHLGIPFKLVSENYGNLFNLYLWDEGKWVIVTDFASKSWYTTLNQSIQAIQVVTNSIDSNIYLSQQTDQFVAATSVSDSGFALVSGNPSSPFGIDTIPDFAHYLKNVHIINGKVVIETSDEVLNNTNKSFYLLDSDKKQIIGNVDENITVIKPSFHN</sequence>
<evidence type="ECO:0000313" key="1">
    <source>
        <dbReference type="EMBL" id="MDE1244174.1"/>
    </source>
</evidence>
<organism evidence="1 2">
    <name type="scientific">Vibrio aestuarianus</name>
    <dbReference type="NCBI Taxonomy" id="28171"/>
    <lineage>
        <taxon>Bacteria</taxon>
        <taxon>Pseudomonadati</taxon>
        <taxon>Pseudomonadota</taxon>
        <taxon>Gammaproteobacteria</taxon>
        <taxon>Vibrionales</taxon>
        <taxon>Vibrionaceae</taxon>
        <taxon>Vibrio</taxon>
    </lineage>
</organism>
<evidence type="ECO:0008006" key="3">
    <source>
        <dbReference type="Google" id="ProtNLM"/>
    </source>
</evidence>
<reference evidence="1" key="1">
    <citation type="submission" date="2022-02" db="EMBL/GenBank/DDBJ databases">
        <title>Emergence and expansion in Europe of a Vibrio aestuarianus clonal complex pathogenic for oysters.</title>
        <authorList>
            <person name="Mesnil A."/>
            <person name="Travers M.-A."/>
        </authorList>
    </citation>
    <scope>NUCLEOTIDE SEQUENCE</scope>
    <source>
        <strain evidence="1">19_064_11T1</strain>
    </source>
</reference>
<dbReference type="EMBL" id="JAKNBA010000068">
    <property type="protein sequence ID" value="MDE1244174.1"/>
    <property type="molecule type" value="Genomic_DNA"/>
</dbReference>
<name>A0A9X4F4F4_9VIBR</name>